<dbReference type="InterPro" id="IPR046229">
    <property type="entry name" value="TnpC-like"/>
</dbReference>
<gene>
    <name evidence="3" type="ORF">KHA99_19260</name>
</gene>
<dbReference type="RefSeq" id="WP_213119123.1">
    <property type="nucleotide sequence ID" value="NZ_JAGYPF010000004.1"/>
</dbReference>
<organism evidence="3 4">
    <name type="scientific">Neobacillus rhizophilus</name>
    <dbReference type="NCBI Taxonomy" id="2833579"/>
    <lineage>
        <taxon>Bacteria</taxon>
        <taxon>Bacillati</taxon>
        <taxon>Bacillota</taxon>
        <taxon>Bacilli</taxon>
        <taxon>Bacillales</taxon>
        <taxon>Bacillaceae</taxon>
        <taxon>Neobacillus</taxon>
    </lineage>
</organism>
<comment type="caution">
    <text evidence="3">The sequence shown here is derived from an EMBL/GenBank/DDBJ whole genome shotgun (WGS) entry which is preliminary data.</text>
</comment>
<keyword evidence="1" id="KW-0175">Coiled coil</keyword>
<dbReference type="Pfam" id="PF19776">
    <property type="entry name" value="DUF6262"/>
    <property type="match status" value="1"/>
</dbReference>
<keyword evidence="4" id="KW-1185">Reference proteome</keyword>
<evidence type="ECO:0000313" key="4">
    <source>
        <dbReference type="Proteomes" id="UP000679749"/>
    </source>
</evidence>
<dbReference type="EMBL" id="JAGYPF010000004">
    <property type="protein sequence ID" value="MBS4214591.1"/>
    <property type="molecule type" value="Genomic_DNA"/>
</dbReference>
<accession>A0A942YY64</accession>
<evidence type="ECO:0000256" key="2">
    <source>
        <dbReference type="SAM" id="MobiDB-lite"/>
    </source>
</evidence>
<evidence type="ECO:0000313" key="3">
    <source>
        <dbReference type="EMBL" id="MBS4214591.1"/>
    </source>
</evidence>
<dbReference type="Proteomes" id="UP000679749">
    <property type="component" value="Unassembled WGS sequence"/>
</dbReference>
<evidence type="ECO:0000256" key="1">
    <source>
        <dbReference type="SAM" id="Coils"/>
    </source>
</evidence>
<name>A0A942YY64_9BACI</name>
<feature type="coiled-coil region" evidence="1">
    <location>
        <begin position="97"/>
        <end position="124"/>
    </location>
</feature>
<protein>
    <submittedName>
        <fullName evidence="3">Transposase</fullName>
    </submittedName>
</protein>
<reference evidence="3" key="1">
    <citation type="submission" date="2021-05" db="EMBL/GenBank/DDBJ databases">
        <title>Novel Bacillus species.</title>
        <authorList>
            <person name="Liu G."/>
        </authorList>
    </citation>
    <scope>NUCLEOTIDE SEQUENCE</scope>
    <source>
        <strain evidence="3">FJAT-49825</strain>
    </source>
</reference>
<feature type="region of interest" description="Disordered" evidence="2">
    <location>
        <begin position="1"/>
        <end position="20"/>
    </location>
</feature>
<proteinExistence type="predicted"/>
<feature type="compositionally biased region" description="Polar residues" evidence="2">
    <location>
        <begin position="1"/>
        <end position="12"/>
    </location>
</feature>
<sequence>MANNTPKNNTGNLLKHAQSKSRISHEKVELAIKKMIKNKELINFNSVAAAAKVSKPFLYNNKEIRERIETLRKQQENVSNPKTIKRNMSDQSKDALIEILRMRIKDLEMKNKELTKQLQQYLGNIYEQI</sequence>
<dbReference type="AlphaFoldDB" id="A0A942YY64"/>